<feature type="coiled-coil region" evidence="1">
    <location>
        <begin position="213"/>
        <end position="240"/>
    </location>
</feature>
<dbReference type="EMBL" id="KZ613944">
    <property type="protein sequence ID" value="PMD41279.1"/>
    <property type="molecule type" value="Genomic_DNA"/>
</dbReference>
<evidence type="ECO:0000313" key="3">
    <source>
        <dbReference type="EMBL" id="PMD41279.1"/>
    </source>
</evidence>
<keyword evidence="1" id="KW-0175">Coiled coil</keyword>
<evidence type="ECO:0000256" key="2">
    <source>
        <dbReference type="SAM" id="MobiDB-lite"/>
    </source>
</evidence>
<gene>
    <name evidence="3" type="ORF">L207DRAFT_511174</name>
</gene>
<sequence>MSAPFSFGRGRGRGRGGSPLPSASFRADSITTSTWEFTCGHIIKQEQGISSSLFGSPSTFFSSIRSFQQKCPPCLEDYEKKQQAETAERDLARFNAELEAARAERDKVEVGNKKEEEEAVLLGSRARQEEEKKAEEEAVQARAKEKEQEAKSLALYKSQAAFIAKQIEDAGDDQQTCHDFTKILKNCKLLWANKIRKSTLADMDTAFAQNSGRKELQDRLEKAELMVERAEILRDQHAAKGVSQNLGIDGAYDEKRRNLIKQVVSWKAVVTKLKKAMETYDEKIAPHLSLVEEFEKETKAAWEWAVKLMKE</sequence>
<keyword evidence="4" id="KW-1185">Reference proteome</keyword>
<dbReference type="Proteomes" id="UP000235786">
    <property type="component" value="Unassembled WGS sequence"/>
</dbReference>
<protein>
    <submittedName>
        <fullName evidence="3">Uncharacterized protein</fullName>
    </submittedName>
</protein>
<dbReference type="AlphaFoldDB" id="A0A2J6RRX8"/>
<feature type="region of interest" description="Disordered" evidence="2">
    <location>
        <begin position="1"/>
        <end position="25"/>
    </location>
</feature>
<accession>A0A2J6RRX8</accession>
<feature type="region of interest" description="Disordered" evidence="2">
    <location>
        <begin position="118"/>
        <end position="138"/>
    </location>
</feature>
<dbReference type="OrthoDB" id="3542370at2759"/>
<proteinExistence type="predicted"/>
<feature type="compositionally biased region" description="Basic and acidic residues" evidence="2">
    <location>
        <begin position="126"/>
        <end position="136"/>
    </location>
</feature>
<evidence type="ECO:0000256" key="1">
    <source>
        <dbReference type="SAM" id="Coils"/>
    </source>
</evidence>
<organism evidence="3 4">
    <name type="scientific">Hyaloscypha variabilis (strain UAMH 11265 / GT02V1 / F)</name>
    <name type="common">Meliniomyces variabilis</name>
    <dbReference type="NCBI Taxonomy" id="1149755"/>
    <lineage>
        <taxon>Eukaryota</taxon>
        <taxon>Fungi</taxon>
        <taxon>Dikarya</taxon>
        <taxon>Ascomycota</taxon>
        <taxon>Pezizomycotina</taxon>
        <taxon>Leotiomycetes</taxon>
        <taxon>Helotiales</taxon>
        <taxon>Hyaloscyphaceae</taxon>
        <taxon>Hyaloscypha</taxon>
        <taxon>Hyaloscypha variabilis</taxon>
    </lineage>
</organism>
<evidence type="ECO:0000313" key="4">
    <source>
        <dbReference type="Proteomes" id="UP000235786"/>
    </source>
</evidence>
<name>A0A2J6RRX8_HYAVF</name>
<reference evidence="3 4" key="1">
    <citation type="submission" date="2016-04" db="EMBL/GenBank/DDBJ databases">
        <title>A degradative enzymes factory behind the ericoid mycorrhizal symbiosis.</title>
        <authorList>
            <consortium name="DOE Joint Genome Institute"/>
            <person name="Martino E."/>
            <person name="Morin E."/>
            <person name="Grelet G."/>
            <person name="Kuo A."/>
            <person name="Kohler A."/>
            <person name="Daghino S."/>
            <person name="Barry K."/>
            <person name="Choi C."/>
            <person name="Cichocki N."/>
            <person name="Clum A."/>
            <person name="Copeland A."/>
            <person name="Hainaut M."/>
            <person name="Haridas S."/>
            <person name="Labutti K."/>
            <person name="Lindquist E."/>
            <person name="Lipzen A."/>
            <person name="Khouja H.-R."/>
            <person name="Murat C."/>
            <person name="Ohm R."/>
            <person name="Olson A."/>
            <person name="Spatafora J."/>
            <person name="Veneault-Fourrey C."/>
            <person name="Henrissat B."/>
            <person name="Grigoriev I."/>
            <person name="Martin F."/>
            <person name="Perotto S."/>
        </authorList>
    </citation>
    <scope>NUCLEOTIDE SEQUENCE [LARGE SCALE GENOMIC DNA]</scope>
    <source>
        <strain evidence="3 4">F</strain>
    </source>
</reference>